<keyword evidence="5" id="KW-0378">Hydrolase</keyword>
<keyword evidence="3" id="KW-0540">Nuclease</keyword>
<dbReference type="PANTHER" id="PTHR38039:SF1">
    <property type="entry name" value="TOXIN YOEB"/>
    <property type="match status" value="1"/>
</dbReference>
<evidence type="ECO:0000256" key="7">
    <source>
        <dbReference type="SAM" id="Phobius"/>
    </source>
</evidence>
<reference evidence="9" key="1">
    <citation type="submission" date="2016-10" db="EMBL/GenBank/DDBJ databases">
        <authorList>
            <person name="Varghese N."/>
            <person name="Submissions S."/>
        </authorList>
    </citation>
    <scope>NUCLEOTIDE SEQUENCE [LARGE SCALE GENOMIC DNA]</scope>
    <source>
        <strain evidence="9">DSM 15719</strain>
    </source>
</reference>
<proteinExistence type="inferred from homology"/>
<dbReference type="AlphaFoldDB" id="A0A1H9GDZ9"/>
<dbReference type="Gene3D" id="3.30.2310.20">
    <property type="entry name" value="RelE-like"/>
    <property type="match status" value="1"/>
</dbReference>
<dbReference type="Proteomes" id="UP000183658">
    <property type="component" value="Unassembled WGS sequence"/>
</dbReference>
<keyword evidence="9" id="KW-1185">Reference proteome</keyword>
<dbReference type="InterPro" id="IPR007712">
    <property type="entry name" value="RelE/ParE_toxin"/>
</dbReference>
<evidence type="ECO:0000256" key="5">
    <source>
        <dbReference type="ARBA" id="ARBA00022801"/>
    </source>
</evidence>
<dbReference type="PANTHER" id="PTHR38039">
    <property type="entry name" value="TOXIN YOEB"/>
    <property type="match status" value="1"/>
</dbReference>
<dbReference type="Pfam" id="PF06769">
    <property type="entry name" value="YoeB_toxin"/>
    <property type="match status" value="1"/>
</dbReference>
<dbReference type="EMBL" id="FOFZ01000002">
    <property type="protein sequence ID" value="SEQ48008.1"/>
    <property type="molecule type" value="Genomic_DNA"/>
</dbReference>
<evidence type="ECO:0000256" key="1">
    <source>
        <dbReference type="ARBA" id="ARBA00008172"/>
    </source>
</evidence>
<keyword evidence="7" id="KW-1133">Transmembrane helix</keyword>
<dbReference type="GO" id="GO:0006401">
    <property type="term" value="P:RNA catabolic process"/>
    <property type="evidence" value="ECO:0007669"/>
    <property type="project" value="InterPro"/>
</dbReference>
<evidence type="ECO:0000256" key="4">
    <source>
        <dbReference type="ARBA" id="ARBA00022759"/>
    </source>
</evidence>
<dbReference type="NCBIfam" id="TIGR02385">
    <property type="entry name" value="RelE_StbE"/>
    <property type="match status" value="1"/>
</dbReference>
<dbReference type="NCBIfam" id="TIGR02116">
    <property type="entry name" value="toxin_Txe_YoeB"/>
    <property type="match status" value="1"/>
</dbReference>
<keyword evidence="7" id="KW-0472">Membrane</keyword>
<dbReference type="OrthoDB" id="9801102at2"/>
<dbReference type="InterPro" id="IPR035093">
    <property type="entry name" value="RelE/ParE_toxin_dom_sf"/>
</dbReference>
<organism evidence="8 9">
    <name type="scientific">Flavobacterium frigoris</name>
    <dbReference type="NCBI Taxonomy" id="229204"/>
    <lineage>
        <taxon>Bacteria</taxon>
        <taxon>Pseudomonadati</taxon>
        <taxon>Bacteroidota</taxon>
        <taxon>Flavobacteriia</taxon>
        <taxon>Flavobacteriales</taxon>
        <taxon>Flavobacteriaceae</taxon>
        <taxon>Flavobacterium</taxon>
    </lineage>
</organism>
<keyword evidence="2" id="KW-1277">Toxin-antitoxin system</keyword>
<keyword evidence="7" id="KW-0812">Transmembrane</keyword>
<evidence type="ECO:0000313" key="8">
    <source>
        <dbReference type="EMBL" id="SEQ48008.1"/>
    </source>
</evidence>
<accession>A0A1H9GDZ9</accession>
<dbReference type="GO" id="GO:0004519">
    <property type="term" value="F:endonuclease activity"/>
    <property type="evidence" value="ECO:0007669"/>
    <property type="project" value="UniProtKB-KW"/>
</dbReference>
<feature type="transmembrane region" description="Helical" evidence="7">
    <location>
        <begin position="70"/>
        <end position="90"/>
    </location>
</feature>
<protein>
    <recommendedName>
        <fullName evidence="6">Putative mRNA interferase YoeB</fullName>
    </recommendedName>
</protein>
<dbReference type="SUPFAM" id="SSF143011">
    <property type="entry name" value="RelE-like"/>
    <property type="match status" value="1"/>
</dbReference>
<evidence type="ECO:0000256" key="2">
    <source>
        <dbReference type="ARBA" id="ARBA00022649"/>
    </source>
</evidence>
<dbReference type="GO" id="GO:0045892">
    <property type="term" value="P:negative regulation of DNA-templated transcription"/>
    <property type="evidence" value="ECO:0007669"/>
    <property type="project" value="TreeGrafter"/>
</dbReference>
<evidence type="ECO:0000256" key="3">
    <source>
        <dbReference type="ARBA" id="ARBA00022722"/>
    </source>
</evidence>
<dbReference type="GO" id="GO:0016787">
    <property type="term" value="F:hydrolase activity"/>
    <property type="evidence" value="ECO:0007669"/>
    <property type="project" value="UniProtKB-KW"/>
</dbReference>
<sequence>MGRYLIEISKEALADLSKIKKSGKKADISKLEKIFSELEIHPTTGIGKPEKLKYKTENVWSRKINKKDRLVYEIIDYEVIIIIISVLGHYKDK</sequence>
<comment type="similarity">
    <text evidence="1">Belongs to the YoeB family.</text>
</comment>
<name>A0A1H9GDZ9_FLAFI</name>
<evidence type="ECO:0000256" key="6">
    <source>
        <dbReference type="ARBA" id="ARBA00030388"/>
    </source>
</evidence>
<gene>
    <name evidence="8" type="ORF">SAMN05444355_102463</name>
</gene>
<dbReference type="InterPro" id="IPR009614">
    <property type="entry name" value="YoeB_toxin"/>
</dbReference>
<keyword evidence="4" id="KW-0255">Endonuclease</keyword>
<evidence type="ECO:0000313" key="9">
    <source>
        <dbReference type="Proteomes" id="UP000183658"/>
    </source>
</evidence>
<dbReference type="RefSeq" id="WP_074721922.1">
    <property type="nucleotide sequence ID" value="NZ_CBCRVS010000001.1"/>
</dbReference>